<keyword evidence="2" id="KW-1133">Transmembrane helix</keyword>
<dbReference type="VEuPathDB" id="FungiDB:PV08_03513"/>
<evidence type="ECO:0000256" key="1">
    <source>
        <dbReference type="SAM" id="MobiDB-lite"/>
    </source>
</evidence>
<sequence>MASHHEYIRHLPTASRIRENLNACSKTNLDNRIRFLLVLNDAVALSLGFAVGATTRKAAFTVVAAFLAVSFVSNIAIVLASTIAKHPRGALMLPEGNQAPSLFVLALDIFLVVATFILYIITTVVETDSDSWDPVVMMVYVSVGALVAMIMHGWLVASGLVRYVRYRRSLWKERCPHCHAPTTFRVDDPRSALSPVESPSPAEGEGETLLAKDQK</sequence>
<protein>
    <recommendedName>
        <fullName evidence="5">MARVEL domain-containing protein</fullName>
    </recommendedName>
</protein>
<evidence type="ECO:0008006" key="5">
    <source>
        <dbReference type="Google" id="ProtNLM"/>
    </source>
</evidence>
<feature type="region of interest" description="Disordered" evidence="1">
    <location>
        <begin position="186"/>
        <end position="215"/>
    </location>
</feature>
<feature type="transmembrane region" description="Helical" evidence="2">
    <location>
        <begin position="59"/>
        <end position="81"/>
    </location>
</feature>
<keyword evidence="2" id="KW-0472">Membrane</keyword>
<dbReference type="EMBL" id="KN847493">
    <property type="protein sequence ID" value="KIW19219.1"/>
    <property type="molecule type" value="Genomic_DNA"/>
</dbReference>
<dbReference type="HOGENOM" id="CLU_076920_0_0_1"/>
<feature type="transmembrane region" description="Helical" evidence="2">
    <location>
        <begin position="137"/>
        <end position="164"/>
    </location>
</feature>
<gene>
    <name evidence="3" type="ORF">PV08_03513</name>
</gene>
<accession>A0A0D2C6L3</accession>
<name>A0A0D2C6L3_9EURO</name>
<dbReference type="AlphaFoldDB" id="A0A0D2C6L3"/>
<evidence type="ECO:0000313" key="3">
    <source>
        <dbReference type="EMBL" id="KIW19219.1"/>
    </source>
</evidence>
<feature type="transmembrane region" description="Helical" evidence="2">
    <location>
        <begin position="102"/>
        <end position="125"/>
    </location>
</feature>
<proteinExistence type="predicted"/>
<feature type="transmembrane region" description="Helical" evidence="2">
    <location>
        <begin position="35"/>
        <end position="53"/>
    </location>
</feature>
<organism evidence="3 4">
    <name type="scientific">Exophiala spinifera</name>
    <dbReference type="NCBI Taxonomy" id="91928"/>
    <lineage>
        <taxon>Eukaryota</taxon>
        <taxon>Fungi</taxon>
        <taxon>Dikarya</taxon>
        <taxon>Ascomycota</taxon>
        <taxon>Pezizomycotina</taxon>
        <taxon>Eurotiomycetes</taxon>
        <taxon>Chaetothyriomycetidae</taxon>
        <taxon>Chaetothyriales</taxon>
        <taxon>Herpotrichiellaceae</taxon>
        <taxon>Exophiala</taxon>
    </lineage>
</organism>
<dbReference type="Proteomes" id="UP000053328">
    <property type="component" value="Unassembled WGS sequence"/>
</dbReference>
<reference evidence="3 4" key="1">
    <citation type="submission" date="2015-01" db="EMBL/GenBank/DDBJ databases">
        <title>The Genome Sequence of Exophiala spinifera CBS89968.</title>
        <authorList>
            <consortium name="The Broad Institute Genomics Platform"/>
            <person name="Cuomo C."/>
            <person name="de Hoog S."/>
            <person name="Gorbushina A."/>
            <person name="Stielow B."/>
            <person name="Teixiera M."/>
            <person name="Abouelleil A."/>
            <person name="Chapman S.B."/>
            <person name="Priest M."/>
            <person name="Young S.K."/>
            <person name="Wortman J."/>
            <person name="Nusbaum C."/>
            <person name="Birren B."/>
        </authorList>
    </citation>
    <scope>NUCLEOTIDE SEQUENCE [LARGE SCALE GENOMIC DNA]</scope>
    <source>
        <strain evidence="3 4">CBS 89968</strain>
    </source>
</reference>
<dbReference type="GeneID" id="27330596"/>
<keyword evidence="4" id="KW-1185">Reference proteome</keyword>
<dbReference type="OrthoDB" id="4113403at2759"/>
<dbReference type="RefSeq" id="XP_016239435.1">
    <property type="nucleotide sequence ID" value="XM_016377865.1"/>
</dbReference>
<evidence type="ECO:0000256" key="2">
    <source>
        <dbReference type="SAM" id="Phobius"/>
    </source>
</evidence>
<keyword evidence="2" id="KW-0812">Transmembrane</keyword>
<evidence type="ECO:0000313" key="4">
    <source>
        <dbReference type="Proteomes" id="UP000053328"/>
    </source>
</evidence>